<comment type="caution">
    <text evidence="1">The sequence shown here is derived from an EMBL/GenBank/DDBJ whole genome shotgun (WGS) entry which is preliminary data.</text>
</comment>
<proteinExistence type="predicted"/>
<keyword evidence="2" id="KW-1185">Reference proteome</keyword>
<reference evidence="1 2" key="1">
    <citation type="journal article" date="2019" name="Int. J. Syst. Evol. Microbiol.">
        <title>The Global Catalogue of Microorganisms (GCM) 10K type strain sequencing project: providing services to taxonomists for standard genome sequencing and annotation.</title>
        <authorList>
            <consortium name="The Broad Institute Genomics Platform"/>
            <consortium name="The Broad Institute Genome Sequencing Center for Infectious Disease"/>
            <person name="Wu L."/>
            <person name="Ma J."/>
        </authorList>
    </citation>
    <scope>NUCLEOTIDE SEQUENCE [LARGE SCALE GENOMIC DNA]</scope>
    <source>
        <strain evidence="1 2">JCM 6833</strain>
    </source>
</reference>
<sequence length="121" mass="13259">MTGGPELYGFPPPGMLPDLRWLGPDYVSVLVYELTRGLLRQDAGTLVMGVRCEGEPELKGTVDPAGVIRAHDATFALQVFVRDGAGRLWRLTGRWTYSGRDLGTPSASITHFWQLQSADVV</sequence>
<dbReference type="Proteomes" id="UP001501509">
    <property type="component" value="Unassembled WGS sequence"/>
</dbReference>
<evidence type="ECO:0000313" key="2">
    <source>
        <dbReference type="Proteomes" id="UP001501509"/>
    </source>
</evidence>
<accession>A0ABN3PJP5</accession>
<dbReference type="RefSeq" id="WP_344539833.1">
    <property type="nucleotide sequence ID" value="NZ_BAAATD010000002.1"/>
</dbReference>
<protein>
    <submittedName>
        <fullName evidence="1">Uncharacterized protein</fullName>
    </submittedName>
</protein>
<evidence type="ECO:0000313" key="1">
    <source>
        <dbReference type="EMBL" id="GAA2587055.1"/>
    </source>
</evidence>
<organism evidence="1 2">
    <name type="scientific">Actinomadura fulvescens</name>
    <dbReference type="NCBI Taxonomy" id="46160"/>
    <lineage>
        <taxon>Bacteria</taxon>
        <taxon>Bacillati</taxon>
        <taxon>Actinomycetota</taxon>
        <taxon>Actinomycetes</taxon>
        <taxon>Streptosporangiales</taxon>
        <taxon>Thermomonosporaceae</taxon>
        <taxon>Actinomadura</taxon>
    </lineage>
</organism>
<gene>
    <name evidence="1" type="ORF">GCM10010411_19790</name>
</gene>
<name>A0ABN3PJP5_9ACTN</name>
<dbReference type="EMBL" id="BAAATD010000002">
    <property type="protein sequence ID" value="GAA2587055.1"/>
    <property type="molecule type" value="Genomic_DNA"/>
</dbReference>